<feature type="region of interest" description="Disordered" evidence="2">
    <location>
        <begin position="669"/>
        <end position="694"/>
    </location>
</feature>
<dbReference type="Proteomes" id="UP000694843">
    <property type="component" value="Unplaced"/>
</dbReference>
<evidence type="ECO:0000313" key="4">
    <source>
        <dbReference type="RefSeq" id="XP_018022706.1"/>
    </source>
</evidence>
<feature type="coiled-coil region" evidence="1">
    <location>
        <begin position="167"/>
        <end position="194"/>
    </location>
</feature>
<proteinExistence type="predicted"/>
<dbReference type="AlphaFoldDB" id="A0A8B7PBV8"/>
<sequence>MPVNDPLGTGKSSGNEEADMESNTTSVHHTSSVDEVASVVQERVMSDVDEPLGDEGVNNIRGSARVELNAVGVSSDGHVNGSVTQATVMDHGGGGSNHDTEKDFKSNEGSGEEIERSLSNFSVGLSTKCEDVTSSENNVETNIRVVNLDESSVSNHGAETRMECPNCRCLEKRLADEEKQCAVLRANIHKVSANWFQRKTQLSESETDVDVTPVGLLDQTTKIGTDDVEEKEGEGSAKNDRKGETTPKSKDFVKMLRMIAHKSAQLEVSDSQCHDLKRRLRECEKIIDDKDDVIHGLKDQLETYLNDNQQMSLQLNNLAVLFQQLEKSEQQNVIKQQQRPEEAEDDAAVPLPTSAEYKEMSKSVSKTYIKLRDLIYEKKALVTEIERLNTLNVELQKRVVQQETRLMSVTDALHQTWLVVSDLKEQHAKLHDDELIMRYELKQKRNILTKLRRELESSRAQWQLIRQKNQESEEEYASIREMLRERRKESSESVSMQEPKQPEEPDEAVCLHPEDTKTFDPPVDLLLEMGLEYGIIGEEAEMTQTVLEVIRGEDIRHNRLEQLEEHCSLLYQKLLASTSRSLFLASRLSTLHRQFGSSDEEEELDDFVMETGDEGTDEDDQGEEVNAEDGDDDGEEEGEYYTDADRTALMESVLSSPVSEEYDTAYVSEAEAGEPHTEDRRGANENLDSLGEGTSQHLAGATETNEASIITDSSDAASGDLDESCDHLSRTLINFLPRKIEFLTKENRKLEAQLKSIKEEKEAAEERILDLDKEKKQLEEELKVLAKDIAVEKLQRQQLEGQLKHLGKCVDQLKLDHQKEGSAQAGGDQSRSSEERRAEEERVKREVAILKREMEVKRREKEVRKREEDLVRREEGMKSGAVKKRRASHQELDESSLDDTTPSCVQPQKAVLNLAEIDTVIQAAAKILRNSSVTPECPASATLGSHESALKKASLEKFSIENYASSFSTFSLADDGTISPITTQNVTDIVAAEFKNASDVGKSDADVDGNLGKPEAFEASDRNPAISKTFVADNESFIVDTHERNLSSQVRRKREAAMPNNNEYNEEAEITIKDTVPNEERTMHRGTEAGMSPVSARVVLLAPTIRPDQLPDAGVSAEVYLAPRTVLLVPMNLGAADASASVHVRASSQDVQVAALRLSSRCGDVSSTTSPSASSHASPQSSLPASSPEEAQLAMPVMRVMRDESINITITAHQPALITILITNTTGVKDGAVVRYAVH</sequence>
<dbReference type="RefSeq" id="XP_018022706.1">
    <property type="nucleotide sequence ID" value="XM_018167217.2"/>
</dbReference>
<feature type="coiled-coil region" evidence="1">
    <location>
        <begin position="378"/>
        <end position="405"/>
    </location>
</feature>
<dbReference type="OrthoDB" id="6363929at2759"/>
<keyword evidence="3" id="KW-1185">Reference proteome</keyword>
<keyword evidence="1" id="KW-0175">Coiled coil</keyword>
<feature type="compositionally biased region" description="Basic and acidic residues" evidence="2">
    <location>
        <begin position="233"/>
        <end position="249"/>
    </location>
</feature>
<feature type="region of interest" description="Disordered" evidence="2">
    <location>
        <begin position="611"/>
        <end position="646"/>
    </location>
</feature>
<feature type="region of interest" description="Disordered" evidence="2">
    <location>
        <begin position="1162"/>
        <end position="1191"/>
    </location>
</feature>
<feature type="compositionally biased region" description="Basic and acidic residues" evidence="2">
    <location>
        <begin position="673"/>
        <end position="683"/>
    </location>
</feature>
<feature type="region of interest" description="Disordered" evidence="2">
    <location>
        <begin position="817"/>
        <end position="843"/>
    </location>
</feature>
<feature type="region of interest" description="Disordered" evidence="2">
    <location>
        <begin position="483"/>
        <end position="508"/>
    </location>
</feature>
<feature type="compositionally biased region" description="Acidic residues" evidence="2">
    <location>
        <begin position="611"/>
        <end position="642"/>
    </location>
</feature>
<dbReference type="KEGG" id="hazt:108678748"/>
<name>A0A8B7PBV8_HYAAZ</name>
<reference evidence="4" key="1">
    <citation type="submission" date="2025-08" db="UniProtKB">
        <authorList>
            <consortium name="RefSeq"/>
        </authorList>
    </citation>
    <scope>IDENTIFICATION</scope>
    <source>
        <tissue evidence="4">Whole organism</tissue>
    </source>
</reference>
<feature type="coiled-coil region" evidence="1">
    <location>
        <begin position="733"/>
        <end position="795"/>
    </location>
</feature>
<evidence type="ECO:0000256" key="2">
    <source>
        <dbReference type="SAM" id="MobiDB-lite"/>
    </source>
</evidence>
<feature type="region of interest" description="Disordered" evidence="2">
    <location>
        <begin position="858"/>
        <end position="903"/>
    </location>
</feature>
<organism evidence="3 4">
    <name type="scientific">Hyalella azteca</name>
    <name type="common">Amphipod</name>
    <dbReference type="NCBI Taxonomy" id="294128"/>
    <lineage>
        <taxon>Eukaryota</taxon>
        <taxon>Metazoa</taxon>
        <taxon>Ecdysozoa</taxon>
        <taxon>Arthropoda</taxon>
        <taxon>Crustacea</taxon>
        <taxon>Multicrustacea</taxon>
        <taxon>Malacostraca</taxon>
        <taxon>Eumalacostraca</taxon>
        <taxon>Peracarida</taxon>
        <taxon>Amphipoda</taxon>
        <taxon>Senticaudata</taxon>
        <taxon>Talitrida</taxon>
        <taxon>Talitroidea</taxon>
        <taxon>Hyalellidae</taxon>
        <taxon>Hyalella</taxon>
    </lineage>
</organism>
<evidence type="ECO:0000313" key="3">
    <source>
        <dbReference type="Proteomes" id="UP000694843"/>
    </source>
</evidence>
<evidence type="ECO:0000256" key="1">
    <source>
        <dbReference type="SAM" id="Coils"/>
    </source>
</evidence>
<dbReference type="GeneID" id="108678748"/>
<feature type="region of interest" description="Disordered" evidence="2">
    <location>
        <begin position="1"/>
        <end position="58"/>
    </location>
</feature>
<dbReference type="Gene3D" id="1.20.5.1160">
    <property type="entry name" value="Vasodilator-stimulated phosphoprotein"/>
    <property type="match status" value="1"/>
</dbReference>
<protein>
    <submittedName>
        <fullName evidence="4">Unconventional myosin-XVIIIa</fullName>
    </submittedName>
</protein>
<gene>
    <name evidence="4" type="primary">LOC108678748</name>
</gene>
<feature type="region of interest" description="Disordered" evidence="2">
    <location>
        <begin position="90"/>
        <end position="117"/>
    </location>
</feature>
<feature type="compositionally biased region" description="Basic and acidic residues" evidence="2">
    <location>
        <begin position="831"/>
        <end position="843"/>
    </location>
</feature>
<feature type="region of interest" description="Disordered" evidence="2">
    <location>
        <begin position="220"/>
        <end position="249"/>
    </location>
</feature>
<feature type="compositionally biased region" description="Low complexity" evidence="2">
    <location>
        <begin position="1166"/>
        <end position="1191"/>
    </location>
</feature>
<feature type="compositionally biased region" description="Basic and acidic residues" evidence="2">
    <location>
        <begin position="858"/>
        <end position="877"/>
    </location>
</feature>
<accession>A0A8B7PBV8</accession>